<keyword evidence="3" id="KW-0413">Isomerase</keyword>
<evidence type="ECO:0000313" key="6">
    <source>
        <dbReference type="Proteomes" id="UP000284242"/>
    </source>
</evidence>
<dbReference type="InterPro" id="IPR029493">
    <property type="entry name" value="RecD2-like_HHH"/>
</dbReference>
<dbReference type="GO" id="GO:0003677">
    <property type="term" value="F:DNA binding"/>
    <property type="evidence" value="ECO:0007669"/>
    <property type="project" value="UniProtKB-UniRule"/>
</dbReference>
<dbReference type="InterPro" id="IPR055446">
    <property type="entry name" value="RecD2_N_OB"/>
</dbReference>
<comment type="caution">
    <text evidence="5">The sequence shown here is derived from an EMBL/GenBank/DDBJ whole genome shotgun (WGS) entry which is preliminary data.</text>
</comment>
<dbReference type="InterPro" id="IPR027785">
    <property type="entry name" value="UvrD-like_helicase_C"/>
</dbReference>
<dbReference type="InterPro" id="IPR003593">
    <property type="entry name" value="AAA+_ATPase"/>
</dbReference>
<dbReference type="GO" id="GO:0016887">
    <property type="term" value="F:ATP hydrolysis activity"/>
    <property type="evidence" value="ECO:0007669"/>
    <property type="project" value="RHEA"/>
</dbReference>
<proteinExistence type="inferred from homology"/>
<dbReference type="Pfam" id="PF14520">
    <property type="entry name" value="HHH_5"/>
    <property type="match status" value="1"/>
</dbReference>
<keyword evidence="3" id="KW-0238">DNA-binding</keyword>
<dbReference type="NCBIfam" id="TIGR01448">
    <property type="entry name" value="recD_rel"/>
    <property type="match status" value="1"/>
</dbReference>
<dbReference type="InterPro" id="IPR027417">
    <property type="entry name" value="P-loop_NTPase"/>
</dbReference>
<gene>
    <name evidence="3" type="primary">recD2</name>
    <name evidence="5" type="ORF">DWX77_02535</name>
</gene>
<dbReference type="CDD" id="cd18809">
    <property type="entry name" value="SF1_C_RecD"/>
    <property type="match status" value="1"/>
</dbReference>
<dbReference type="InterPro" id="IPR050534">
    <property type="entry name" value="Coronavir_polyprotein_1ab"/>
</dbReference>
<name>A0A412L5P0_9FIRM</name>
<dbReference type="SUPFAM" id="SSF52540">
    <property type="entry name" value="P-loop containing nucleoside triphosphate hydrolases"/>
    <property type="match status" value="1"/>
</dbReference>
<dbReference type="Gene3D" id="3.40.50.300">
    <property type="entry name" value="P-loop containing nucleotide triphosphate hydrolases"/>
    <property type="match status" value="2"/>
</dbReference>
<dbReference type="InterPro" id="IPR010994">
    <property type="entry name" value="RuvA_2-like"/>
</dbReference>
<evidence type="ECO:0000256" key="1">
    <source>
        <dbReference type="ARBA" id="ARBA00022741"/>
    </source>
</evidence>
<dbReference type="Gene3D" id="1.10.150.20">
    <property type="entry name" value="5' to 3' exonuclease, C-terminal subdomain"/>
    <property type="match status" value="1"/>
</dbReference>
<evidence type="ECO:0000313" key="5">
    <source>
        <dbReference type="EMBL" id="RGS75675.1"/>
    </source>
</evidence>
<dbReference type="GO" id="GO:0009338">
    <property type="term" value="C:exodeoxyribonuclease V complex"/>
    <property type="evidence" value="ECO:0007669"/>
    <property type="project" value="TreeGrafter"/>
</dbReference>
<dbReference type="CDD" id="cd17933">
    <property type="entry name" value="DEXSc_RecD-like"/>
    <property type="match status" value="1"/>
</dbReference>
<dbReference type="Pfam" id="PF18335">
    <property type="entry name" value="SH3_13"/>
    <property type="match status" value="1"/>
</dbReference>
<dbReference type="GO" id="GO:0017116">
    <property type="term" value="F:single-stranded DNA helicase activity"/>
    <property type="evidence" value="ECO:0007669"/>
    <property type="project" value="TreeGrafter"/>
</dbReference>
<dbReference type="Gene3D" id="1.10.10.2220">
    <property type="match status" value="1"/>
</dbReference>
<protein>
    <recommendedName>
        <fullName evidence="3">ATP-dependent RecD2 DNA helicase</fullName>
        <ecNumber evidence="3">5.6.2.3</ecNumber>
    </recommendedName>
    <alternativeName>
        <fullName evidence="3">DNA 5'-3' helicase subunit RecD2</fullName>
    </alternativeName>
</protein>
<dbReference type="Proteomes" id="UP000284242">
    <property type="component" value="Unassembled WGS sequence"/>
</dbReference>
<keyword evidence="1 3" id="KW-0547">Nucleotide-binding</keyword>
<keyword evidence="3" id="KW-0378">Hydrolase</keyword>
<dbReference type="InterPro" id="IPR041451">
    <property type="entry name" value="RecD2_SH13"/>
</dbReference>
<dbReference type="Gene3D" id="2.30.30.940">
    <property type="match status" value="1"/>
</dbReference>
<comment type="similarity">
    <text evidence="3">Belongs to the RecD family. RecD2 subfamily.</text>
</comment>
<comment type="catalytic activity">
    <reaction evidence="3">
        <text>ATP + H2O = ADP + phosphate + H(+)</text>
        <dbReference type="Rhea" id="RHEA:13065"/>
        <dbReference type="ChEBI" id="CHEBI:15377"/>
        <dbReference type="ChEBI" id="CHEBI:15378"/>
        <dbReference type="ChEBI" id="CHEBI:30616"/>
        <dbReference type="ChEBI" id="CHEBI:43474"/>
        <dbReference type="ChEBI" id="CHEBI:456216"/>
        <dbReference type="EC" id="5.6.2.3"/>
    </reaction>
</comment>
<dbReference type="GO" id="GO:0005524">
    <property type="term" value="F:ATP binding"/>
    <property type="evidence" value="ECO:0007669"/>
    <property type="project" value="UniProtKB-UniRule"/>
</dbReference>
<dbReference type="GO" id="GO:0043139">
    <property type="term" value="F:5'-3' DNA helicase activity"/>
    <property type="evidence" value="ECO:0007669"/>
    <property type="project" value="UniProtKB-UniRule"/>
</dbReference>
<dbReference type="Pfam" id="PF13245">
    <property type="entry name" value="AAA_19"/>
    <property type="match status" value="1"/>
</dbReference>
<dbReference type="SMART" id="SM00382">
    <property type="entry name" value="AAA"/>
    <property type="match status" value="1"/>
</dbReference>
<feature type="binding site" evidence="3">
    <location>
        <begin position="345"/>
        <end position="349"/>
    </location>
    <ligand>
        <name>ATP</name>
        <dbReference type="ChEBI" id="CHEBI:30616"/>
    </ligand>
</feature>
<dbReference type="Pfam" id="PF23139">
    <property type="entry name" value="OB_YrrC"/>
    <property type="match status" value="1"/>
</dbReference>
<keyword evidence="2 3" id="KW-0067">ATP-binding</keyword>
<accession>A0A412L5P0</accession>
<evidence type="ECO:0000259" key="4">
    <source>
        <dbReference type="SMART" id="SM00382"/>
    </source>
</evidence>
<comment type="function">
    <text evidence="3">DNA-dependent ATPase and ATP-dependent 5'-3' DNA helicase. Has no activity on blunt DNA or DNA with 3'-overhangs, requires at least 10 bases of 5'-ssDNA for helicase activity.</text>
</comment>
<dbReference type="EC" id="5.6.2.3" evidence="3"/>
<dbReference type="Pfam" id="PF14490">
    <property type="entry name" value="HHH_RecD2"/>
    <property type="match status" value="1"/>
</dbReference>
<dbReference type="InterPro" id="IPR006345">
    <property type="entry name" value="RecD2"/>
</dbReference>
<keyword evidence="3 5" id="KW-0347">Helicase</keyword>
<dbReference type="SUPFAM" id="SSF47781">
    <property type="entry name" value="RuvA domain 2-like"/>
    <property type="match status" value="1"/>
</dbReference>
<feature type="domain" description="AAA+ ATPase" evidence="4">
    <location>
        <begin position="334"/>
        <end position="486"/>
    </location>
</feature>
<dbReference type="GO" id="GO:0006310">
    <property type="term" value="P:DNA recombination"/>
    <property type="evidence" value="ECO:0007669"/>
    <property type="project" value="InterPro"/>
</dbReference>
<dbReference type="AlphaFoldDB" id="A0A412L5P0"/>
<dbReference type="PANTHER" id="PTHR43788:SF6">
    <property type="entry name" value="DNA HELICASE B"/>
    <property type="match status" value="1"/>
</dbReference>
<organism evidence="5 6">
    <name type="scientific">Blautia obeum</name>
    <dbReference type="NCBI Taxonomy" id="40520"/>
    <lineage>
        <taxon>Bacteria</taxon>
        <taxon>Bacillati</taxon>
        <taxon>Bacillota</taxon>
        <taxon>Clostridia</taxon>
        <taxon>Lachnospirales</taxon>
        <taxon>Lachnospiraceae</taxon>
        <taxon>Blautia</taxon>
    </lineage>
</organism>
<evidence type="ECO:0000256" key="2">
    <source>
        <dbReference type="ARBA" id="ARBA00022840"/>
    </source>
</evidence>
<sequence length="742" mass="83906">MSESITGYIDHIIFRNEDNGYTVMVLKGGSEEDELTCVGSFPVVTQGASVELEGNFTQHPVYGKQFQAVRLTEKMPEDALAMERYLGSGAIKGIGAALAGRIVRHFGDDTFQIVENEPERLSEVKGISEKKAREIAMQIAEKSDMRKAMMFLQKYGISLNLGAKIYQKYGDSVYSVLQENPYRLADDISGVGFKIADEIAYRIGIHTDSDYRIKSGMVYTLLQATGEGHVYLPKDELFQRAAELLGVDSSYMEKHLVDLAMDRKIVQKEQGDQILIYPAQYYYLELNTARMLRELDIFCPEDEKIVERRIVQIEKETGTVLDEMQKKAVQEAAGHGLLILTGGPGTGKTTTINAIIRYFEGEGAEIRLAAPTGRAAKRMTEATGYEAQTIHRLLELSGMPEDDREGQPIHFERNAENPLETDVIIIDEMSMVDIHLIHSLLMAVTAGTRLILVGDENQLPSVGPGNVLRDIIRSGQFPVVELKKIFRQASESDIVVNAHKINKGEQVEINNKSRDFFFLKRYDADIIIRVVIALIQEKLPKYVEAKPFEIQVLTPMRKGLLGVERLNQILQRYLNPPDAFKKEKEIGQGLFREGDKVMQVRNNYQLEWEIRGRYGIPIEKGVGVFNGDTGIIKTINEFAETAEVEFEDGRWAEYSFKQLDELELAYAVTIHKSQGSEYPAVIIPLLSGPRMLMNRNLLYTAVTRARKCVTVVGSEETFRDMIRNEKQQRRYSSLDQRIQETE</sequence>
<dbReference type="Pfam" id="PF13538">
    <property type="entry name" value="UvrD_C_2"/>
    <property type="match status" value="1"/>
</dbReference>
<dbReference type="HAMAP" id="MF_01488">
    <property type="entry name" value="RecD2"/>
    <property type="match status" value="1"/>
</dbReference>
<dbReference type="EMBL" id="QRVV01000004">
    <property type="protein sequence ID" value="RGS75675.1"/>
    <property type="molecule type" value="Genomic_DNA"/>
</dbReference>
<dbReference type="PANTHER" id="PTHR43788">
    <property type="entry name" value="DNA2/NAM7 HELICASE FAMILY MEMBER"/>
    <property type="match status" value="1"/>
</dbReference>
<reference evidence="5 6" key="1">
    <citation type="submission" date="2018-08" db="EMBL/GenBank/DDBJ databases">
        <title>A genome reference for cultivated species of the human gut microbiota.</title>
        <authorList>
            <person name="Zou Y."/>
            <person name="Xue W."/>
            <person name="Luo G."/>
        </authorList>
    </citation>
    <scope>NUCLEOTIDE SEQUENCE [LARGE SCALE GENOMIC DNA]</scope>
    <source>
        <strain evidence="5 6">AF21-24</strain>
    </source>
</reference>
<evidence type="ECO:0000256" key="3">
    <source>
        <dbReference type="HAMAP-Rule" id="MF_01488"/>
    </source>
</evidence>